<feature type="domain" description="Ig-like" evidence="8">
    <location>
        <begin position="111"/>
        <end position="200"/>
    </location>
</feature>
<feature type="transmembrane region" description="Helical" evidence="6">
    <location>
        <begin position="214"/>
        <end position="235"/>
    </location>
</feature>
<organism evidence="9">
    <name type="scientific">Chionodraco hamatus</name>
    <name type="common">Antarctic teleost icefish</name>
    <name type="synonym">Chaenichthys rhinoceratus hamatus</name>
    <dbReference type="NCBI Taxonomy" id="36188"/>
    <lineage>
        <taxon>Eukaryota</taxon>
        <taxon>Metazoa</taxon>
        <taxon>Chordata</taxon>
        <taxon>Craniata</taxon>
        <taxon>Vertebrata</taxon>
        <taxon>Euteleostomi</taxon>
        <taxon>Actinopterygii</taxon>
        <taxon>Neopterygii</taxon>
        <taxon>Teleostei</taxon>
        <taxon>Neoteleostei</taxon>
        <taxon>Acanthomorphata</taxon>
        <taxon>Eupercaria</taxon>
        <taxon>Perciformes</taxon>
        <taxon>Notothenioidei</taxon>
        <taxon>Channichthyidae</taxon>
        <taxon>Chionodraco</taxon>
    </lineage>
</organism>
<dbReference type="Pfam" id="PF00969">
    <property type="entry name" value="MHC_II_beta"/>
    <property type="match status" value="1"/>
</dbReference>
<keyword evidence="2 6" id="KW-0812">Transmembrane</keyword>
<keyword evidence="4" id="KW-1015">Disulfide bond</keyword>
<feature type="signal peptide" evidence="7">
    <location>
        <begin position="1"/>
        <end position="17"/>
    </location>
</feature>
<sequence length="248" mass="28003">MASVLSVCLLVLSVCSADGYLFYTSSRCEFNSSELKDIQYIKSFYYNKLEFIRFDSSVGEFVGYTELGVRNAKRFNRGSPELAAMRAEKETFCQNNVKLEYQYALPFSAKPYVRLHSTVSPSGSHPAMLVCSVYEFYPKVIKVSWIRNGQEVTSDVTSSEELADSDWYYQVHSHLEYTPRSGDKISCMVEHVSQGEPLVTDWDPSMPESERNKVAIGAAGLILGLTLSLAGFIYYKRKSRGRILVPSH</sequence>
<evidence type="ECO:0000256" key="4">
    <source>
        <dbReference type="ARBA" id="ARBA00023157"/>
    </source>
</evidence>
<dbReference type="InterPro" id="IPR036179">
    <property type="entry name" value="Ig-like_dom_sf"/>
</dbReference>
<accession>A0A2H4GYW1</accession>
<keyword evidence="6" id="KW-0472">Membrane</keyword>
<dbReference type="Gene3D" id="3.10.320.10">
    <property type="entry name" value="Class II Histocompatibility Antigen, M Beta Chain, Chain B, domain 1"/>
    <property type="match status" value="1"/>
</dbReference>
<name>A0A2H4GYW1_CHIHA</name>
<dbReference type="InterPro" id="IPR003597">
    <property type="entry name" value="Ig_C1-set"/>
</dbReference>
<dbReference type="AlphaFoldDB" id="A0A2H4GYW1"/>
<dbReference type="PANTHER" id="PTHR19944:SF99">
    <property type="entry name" value="HLA CLASS II HISTOCOMPATIBILITY ANTIGEN, DRB1 BETA CHAIN"/>
    <property type="match status" value="1"/>
</dbReference>
<feature type="chain" id="PRO_5014145258" evidence="7">
    <location>
        <begin position="18"/>
        <end position="248"/>
    </location>
</feature>
<proteinExistence type="evidence at transcript level"/>
<dbReference type="InterPro" id="IPR011162">
    <property type="entry name" value="MHC_I/II-like_Ag-recog"/>
</dbReference>
<evidence type="ECO:0000313" key="9">
    <source>
        <dbReference type="EMBL" id="ARD06103.1"/>
    </source>
</evidence>
<dbReference type="InterPro" id="IPR014745">
    <property type="entry name" value="MHC_II_a/b_N"/>
</dbReference>
<protein>
    <submittedName>
        <fullName evidence="9">MHC class II antigen beta subunit</fullName>
    </submittedName>
</protein>
<evidence type="ECO:0000256" key="2">
    <source>
        <dbReference type="ARBA" id="ARBA00022692"/>
    </source>
</evidence>
<dbReference type="PANTHER" id="PTHR19944">
    <property type="entry name" value="MHC CLASS II-RELATED"/>
    <property type="match status" value="1"/>
</dbReference>
<dbReference type="InterPro" id="IPR000353">
    <property type="entry name" value="MHC_II_b_N"/>
</dbReference>
<comment type="subcellular location">
    <subcellularLocation>
        <location evidence="1">Membrane</location>
        <topology evidence="1">Single-pass type I membrane protein</topology>
    </subcellularLocation>
</comment>
<dbReference type="InterPro" id="IPR007110">
    <property type="entry name" value="Ig-like_dom"/>
</dbReference>
<dbReference type="SMART" id="SM00407">
    <property type="entry name" value="IGc1"/>
    <property type="match status" value="1"/>
</dbReference>
<evidence type="ECO:0000256" key="6">
    <source>
        <dbReference type="SAM" id="Phobius"/>
    </source>
</evidence>
<keyword evidence="7" id="KW-0732">Signal</keyword>
<dbReference type="InterPro" id="IPR050160">
    <property type="entry name" value="MHC/Immunoglobulin"/>
</dbReference>
<dbReference type="SUPFAM" id="SSF54452">
    <property type="entry name" value="MHC antigen-recognition domain"/>
    <property type="match status" value="1"/>
</dbReference>
<evidence type="ECO:0000256" key="7">
    <source>
        <dbReference type="SAM" id="SignalP"/>
    </source>
</evidence>
<dbReference type="Pfam" id="PF07654">
    <property type="entry name" value="C1-set"/>
    <property type="match status" value="1"/>
</dbReference>
<dbReference type="GO" id="GO:0042613">
    <property type="term" value="C:MHC class II protein complex"/>
    <property type="evidence" value="ECO:0007669"/>
    <property type="project" value="InterPro"/>
</dbReference>
<dbReference type="InterPro" id="IPR013783">
    <property type="entry name" value="Ig-like_fold"/>
</dbReference>
<dbReference type="GO" id="GO:0019882">
    <property type="term" value="P:antigen processing and presentation"/>
    <property type="evidence" value="ECO:0007669"/>
    <property type="project" value="InterPro"/>
</dbReference>
<dbReference type="Gene3D" id="2.60.40.10">
    <property type="entry name" value="Immunoglobulins"/>
    <property type="match status" value="1"/>
</dbReference>
<keyword evidence="5" id="KW-0325">Glycoprotein</keyword>
<dbReference type="SUPFAM" id="SSF48726">
    <property type="entry name" value="Immunoglobulin"/>
    <property type="match status" value="1"/>
</dbReference>
<reference evidence="9" key="1">
    <citation type="submission" date="2016-11" db="EMBL/GenBank/DDBJ databases">
        <title>The MHC-II beta from Chionodraco hamatus.</title>
        <authorList>
            <person name="Buonocore F."/>
            <person name="Scapigliati G."/>
            <person name="Lucente D."/>
            <person name="Cimmaruta R."/>
            <person name="Pallavicini A."/>
            <person name="Gerdol M."/>
        </authorList>
    </citation>
    <scope>NUCLEOTIDE SEQUENCE</scope>
</reference>
<evidence type="ECO:0000256" key="1">
    <source>
        <dbReference type="ARBA" id="ARBA00004479"/>
    </source>
</evidence>
<dbReference type="SMART" id="SM00921">
    <property type="entry name" value="MHC_II_beta"/>
    <property type="match status" value="1"/>
</dbReference>
<evidence type="ECO:0000259" key="8">
    <source>
        <dbReference type="PROSITE" id="PS50835"/>
    </source>
</evidence>
<evidence type="ECO:0000256" key="3">
    <source>
        <dbReference type="ARBA" id="ARBA00022989"/>
    </source>
</evidence>
<dbReference type="GO" id="GO:0006955">
    <property type="term" value="P:immune response"/>
    <property type="evidence" value="ECO:0007669"/>
    <property type="project" value="InterPro"/>
</dbReference>
<evidence type="ECO:0000256" key="5">
    <source>
        <dbReference type="ARBA" id="ARBA00023180"/>
    </source>
</evidence>
<dbReference type="EMBL" id="KY173352">
    <property type="protein sequence ID" value="ARD06103.1"/>
    <property type="molecule type" value="mRNA"/>
</dbReference>
<keyword evidence="3 6" id="KW-1133">Transmembrane helix</keyword>
<dbReference type="PROSITE" id="PS50835">
    <property type="entry name" value="IG_LIKE"/>
    <property type="match status" value="1"/>
</dbReference>